<evidence type="ECO:0000256" key="2">
    <source>
        <dbReference type="SAM" id="SignalP"/>
    </source>
</evidence>
<protein>
    <submittedName>
        <fullName evidence="3">Uncharacterized protein</fullName>
    </submittedName>
</protein>
<organism evidence="3 4">
    <name type="scientific">Leucosporidium creatinivorum</name>
    <dbReference type="NCBI Taxonomy" id="106004"/>
    <lineage>
        <taxon>Eukaryota</taxon>
        <taxon>Fungi</taxon>
        <taxon>Dikarya</taxon>
        <taxon>Basidiomycota</taxon>
        <taxon>Pucciniomycotina</taxon>
        <taxon>Microbotryomycetes</taxon>
        <taxon>Leucosporidiales</taxon>
        <taxon>Leucosporidium</taxon>
    </lineage>
</organism>
<name>A0A1Y2EXC9_9BASI</name>
<evidence type="ECO:0000256" key="1">
    <source>
        <dbReference type="SAM" id="MobiDB-lite"/>
    </source>
</evidence>
<gene>
    <name evidence="3" type="ORF">BCR35DRAFT_122848</name>
</gene>
<feature type="region of interest" description="Disordered" evidence="1">
    <location>
        <begin position="167"/>
        <end position="192"/>
    </location>
</feature>
<keyword evidence="4" id="KW-1185">Reference proteome</keyword>
<dbReference type="AlphaFoldDB" id="A0A1Y2EXC9"/>
<keyword evidence="2" id="KW-0732">Signal</keyword>
<dbReference type="InParanoid" id="A0A1Y2EXC9"/>
<accession>A0A1Y2EXC9</accession>
<dbReference type="EMBL" id="MCGR01000035">
    <property type="protein sequence ID" value="ORY76271.1"/>
    <property type="molecule type" value="Genomic_DNA"/>
</dbReference>
<reference evidence="3 4" key="1">
    <citation type="submission" date="2016-07" db="EMBL/GenBank/DDBJ databases">
        <title>Pervasive Adenine N6-methylation of Active Genes in Fungi.</title>
        <authorList>
            <consortium name="DOE Joint Genome Institute"/>
            <person name="Mondo S.J."/>
            <person name="Dannebaum R.O."/>
            <person name="Kuo R.C."/>
            <person name="Labutti K."/>
            <person name="Haridas S."/>
            <person name="Kuo A."/>
            <person name="Salamov A."/>
            <person name="Ahrendt S.R."/>
            <person name="Lipzen A."/>
            <person name="Sullivan W."/>
            <person name="Andreopoulos W.B."/>
            <person name="Clum A."/>
            <person name="Lindquist E."/>
            <person name="Daum C."/>
            <person name="Ramamoorthy G.K."/>
            <person name="Gryganskyi A."/>
            <person name="Culley D."/>
            <person name="Magnuson J.K."/>
            <person name="James T.Y."/>
            <person name="O'Malley M.A."/>
            <person name="Stajich J.E."/>
            <person name="Spatafora J.W."/>
            <person name="Visel A."/>
            <person name="Grigoriev I.V."/>
        </authorList>
    </citation>
    <scope>NUCLEOTIDE SEQUENCE [LARGE SCALE GENOMIC DNA]</scope>
    <source>
        <strain evidence="3 4">62-1032</strain>
    </source>
</reference>
<proteinExistence type="predicted"/>
<comment type="caution">
    <text evidence="3">The sequence shown here is derived from an EMBL/GenBank/DDBJ whole genome shotgun (WGS) entry which is preliminary data.</text>
</comment>
<evidence type="ECO:0000313" key="3">
    <source>
        <dbReference type="EMBL" id="ORY76271.1"/>
    </source>
</evidence>
<feature type="chain" id="PRO_5013208919" evidence="2">
    <location>
        <begin position="23"/>
        <end position="220"/>
    </location>
</feature>
<feature type="signal peptide" evidence="2">
    <location>
        <begin position="1"/>
        <end position="22"/>
    </location>
</feature>
<evidence type="ECO:0000313" key="4">
    <source>
        <dbReference type="Proteomes" id="UP000193467"/>
    </source>
</evidence>
<sequence>MRPSTAATLALVLSASTTAVQGASPPPEGGSIQALLTRYSARTHKALPLDAIPKDLKVNGTAAVGVVGNTTVLVVPVVPKNETASVQNPKAATKLVKRTKAKKEEDLAVEKRSFVIDSSVVEEPSSTAVANPSPSVLAAAQEAIVILSSVPSELALPVASSTEEAISSTARARKPYNPAHAKHNRRNDLSHDNRRRWVWSTSVIQDGDEDALPPDLTRTS</sequence>
<dbReference type="Proteomes" id="UP000193467">
    <property type="component" value="Unassembled WGS sequence"/>
</dbReference>